<reference evidence="2 3" key="2">
    <citation type="journal article" date="2019" name="G3 (Bethesda)">
        <title>Hybrid Assembly of the Genome of the Entomopathogenic Nematode Steinernema carpocapsae Identifies the X-Chromosome.</title>
        <authorList>
            <person name="Serra L."/>
            <person name="Macchietto M."/>
            <person name="Macias-Munoz A."/>
            <person name="McGill C.J."/>
            <person name="Rodriguez I.M."/>
            <person name="Rodriguez B."/>
            <person name="Murad R."/>
            <person name="Mortazavi A."/>
        </authorList>
    </citation>
    <scope>NUCLEOTIDE SEQUENCE [LARGE SCALE GENOMIC DNA]</scope>
    <source>
        <strain evidence="2 3">ALL</strain>
    </source>
</reference>
<feature type="compositionally biased region" description="Polar residues" evidence="1">
    <location>
        <begin position="165"/>
        <end position="174"/>
    </location>
</feature>
<feature type="region of interest" description="Disordered" evidence="1">
    <location>
        <begin position="142"/>
        <end position="174"/>
    </location>
</feature>
<gene>
    <name evidence="2" type="ORF">L596_025786</name>
</gene>
<organism evidence="2 3">
    <name type="scientific">Steinernema carpocapsae</name>
    <name type="common">Entomopathogenic nematode</name>
    <dbReference type="NCBI Taxonomy" id="34508"/>
    <lineage>
        <taxon>Eukaryota</taxon>
        <taxon>Metazoa</taxon>
        <taxon>Ecdysozoa</taxon>
        <taxon>Nematoda</taxon>
        <taxon>Chromadorea</taxon>
        <taxon>Rhabditida</taxon>
        <taxon>Tylenchina</taxon>
        <taxon>Panagrolaimomorpha</taxon>
        <taxon>Strongyloidoidea</taxon>
        <taxon>Steinernematidae</taxon>
        <taxon>Steinernema</taxon>
    </lineage>
</organism>
<keyword evidence="3" id="KW-1185">Reference proteome</keyword>
<name>A0A4V5ZYZ0_STECR</name>
<evidence type="ECO:0000313" key="3">
    <source>
        <dbReference type="Proteomes" id="UP000298663"/>
    </source>
</evidence>
<proteinExistence type="predicted"/>
<dbReference type="Proteomes" id="UP000298663">
    <property type="component" value="Unassembled WGS sequence"/>
</dbReference>
<evidence type="ECO:0000313" key="2">
    <source>
        <dbReference type="EMBL" id="TKR65375.1"/>
    </source>
</evidence>
<reference evidence="2 3" key="1">
    <citation type="journal article" date="2015" name="Genome Biol.">
        <title>Comparative genomics of Steinernema reveals deeply conserved gene regulatory networks.</title>
        <authorList>
            <person name="Dillman A.R."/>
            <person name="Macchietto M."/>
            <person name="Porter C.F."/>
            <person name="Rogers A."/>
            <person name="Williams B."/>
            <person name="Antoshechkin I."/>
            <person name="Lee M.M."/>
            <person name="Goodwin Z."/>
            <person name="Lu X."/>
            <person name="Lewis E.E."/>
            <person name="Goodrich-Blair H."/>
            <person name="Stock S.P."/>
            <person name="Adams B.J."/>
            <person name="Sternberg P.W."/>
            <person name="Mortazavi A."/>
        </authorList>
    </citation>
    <scope>NUCLEOTIDE SEQUENCE [LARGE SCALE GENOMIC DNA]</scope>
    <source>
        <strain evidence="2 3">ALL</strain>
    </source>
</reference>
<sequence length="414" mass="45632">MPRPQVVTNDEHVTRVTVTPNGDDGNDEDSSTASATSTLDDEDDLFQNQYCRNRKVSLMPALTEEDMLSSLGQRDPLLVSQIIGARGGAVEEEDEEEPPTMCRIHIGERGTNVIQGVLANEASIRPDVCPETMSSIQVPQISIESNGAENDIDLPDGPKLKFRSNHNPPQRSQSDIVHMRRPRIVQNTIEAQTLQLTKFHAEIAAENPDMIHFQQVLNAWIVAQTGAKSAAFLLISEECNSCYCQVVGSELLDEAVHCAEDTILANLLSSSQSDSDDDDPLGGLQQRAIDINDPILHPTFRKNILDITVDGMRRSGRDISGTVIPVKARCGFVTGLVMIHRSEHTKDAELSAILPHVSMIGTLMSIVANVEEQKRLARQSQVFLTMAHNVFSSLRSVLPQIRHFYDNDGMTPKP</sequence>
<evidence type="ECO:0000256" key="1">
    <source>
        <dbReference type="SAM" id="MobiDB-lite"/>
    </source>
</evidence>
<protein>
    <submittedName>
        <fullName evidence="2">Uncharacterized protein</fullName>
    </submittedName>
</protein>
<comment type="caution">
    <text evidence="2">The sequence shown here is derived from an EMBL/GenBank/DDBJ whole genome shotgun (WGS) entry which is preliminary data.</text>
</comment>
<accession>A0A4V5ZYZ0</accession>
<feature type="region of interest" description="Disordered" evidence="1">
    <location>
        <begin position="1"/>
        <end position="41"/>
    </location>
</feature>
<dbReference type="EMBL" id="AZBU02000009">
    <property type="protein sequence ID" value="TKR65375.1"/>
    <property type="molecule type" value="Genomic_DNA"/>
</dbReference>
<dbReference type="OrthoDB" id="5851811at2759"/>
<dbReference type="AlphaFoldDB" id="A0A4V5ZYZ0"/>